<evidence type="ECO:0000259" key="3">
    <source>
        <dbReference type="Pfam" id="PF00561"/>
    </source>
</evidence>
<dbReference type="PRINTS" id="PR00111">
    <property type="entry name" value="ABHYDROLASE"/>
</dbReference>
<evidence type="ECO:0000256" key="2">
    <source>
        <dbReference type="ARBA" id="ARBA00022801"/>
    </source>
</evidence>
<evidence type="ECO:0000313" key="4">
    <source>
        <dbReference type="EMBL" id="SUZ71440.1"/>
    </source>
</evidence>
<dbReference type="EMBL" id="UINC01001121">
    <property type="protein sequence ID" value="SUZ71440.1"/>
    <property type="molecule type" value="Genomic_DNA"/>
</dbReference>
<feature type="domain" description="AB hydrolase-1" evidence="3">
    <location>
        <begin position="11"/>
        <end position="255"/>
    </location>
</feature>
<dbReference type="PRINTS" id="PR00793">
    <property type="entry name" value="PROAMNOPTASE"/>
</dbReference>
<dbReference type="GO" id="GO:0008233">
    <property type="term" value="F:peptidase activity"/>
    <property type="evidence" value="ECO:0007669"/>
    <property type="project" value="InterPro"/>
</dbReference>
<reference evidence="4" key="1">
    <citation type="submission" date="2018-05" db="EMBL/GenBank/DDBJ databases">
        <authorList>
            <person name="Lanie J.A."/>
            <person name="Ng W.-L."/>
            <person name="Kazmierczak K.M."/>
            <person name="Andrzejewski T.M."/>
            <person name="Davidsen T.M."/>
            <person name="Wayne K.J."/>
            <person name="Tettelin H."/>
            <person name="Glass J.I."/>
            <person name="Rusch D."/>
            <person name="Podicherti R."/>
            <person name="Tsui H.-C.T."/>
            <person name="Winkler M.E."/>
        </authorList>
    </citation>
    <scope>NUCLEOTIDE SEQUENCE</scope>
</reference>
<dbReference type="PANTHER" id="PTHR43798">
    <property type="entry name" value="MONOACYLGLYCEROL LIPASE"/>
    <property type="match status" value="1"/>
</dbReference>
<dbReference type="Pfam" id="PF00561">
    <property type="entry name" value="Abhydrolase_1"/>
    <property type="match status" value="1"/>
</dbReference>
<dbReference type="GO" id="GO:0016020">
    <property type="term" value="C:membrane"/>
    <property type="evidence" value="ECO:0007669"/>
    <property type="project" value="TreeGrafter"/>
</dbReference>
<protein>
    <recommendedName>
        <fullName evidence="3">AB hydrolase-1 domain-containing protein</fullName>
    </recommendedName>
</protein>
<dbReference type="SUPFAM" id="SSF53474">
    <property type="entry name" value="alpha/beta-Hydrolases"/>
    <property type="match status" value="1"/>
</dbReference>
<organism evidence="4">
    <name type="scientific">marine metagenome</name>
    <dbReference type="NCBI Taxonomy" id="408172"/>
    <lineage>
        <taxon>unclassified sequences</taxon>
        <taxon>metagenomes</taxon>
        <taxon>ecological metagenomes</taxon>
    </lineage>
</organism>
<evidence type="ECO:0000256" key="1">
    <source>
        <dbReference type="ARBA" id="ARBA00010088"/>
    </source>
</evidence>
<dbReference type="InterPro" id="IPR000073">
    <property type="entry name" value="AB_hydrolase_1"/>
</dbReference>
<name>A0A381PX29_9ZZZZ</name>
<comment type="similarity">
    <text evidence="1">Belongs to the peptidase S33 family.</text>
</comment>
<sequence>MHYVDEGQGTPVLMVHGNPSWSFYYRNLISQLKSSHRVIAPDHIGCGRSDKPNDDNYDYTLSSRVEDLGTLVDSLDLQDLTLVVHDWGGMIGMAWAAKHRDRIGRLVVMNTAAFPFPAGKTFPRSLALARTPGIGAMLVRGANAFSRGAVRYCVTRRPMPKAVAAGYLEPYDSWANRIAVHRFVQDIPLRENDSAYPIMKETGDALVHLVDKPMLICWGLKDFVFDQQFLDEWVRRFPGAELHRFEDCGHYVLEDAGEEIIPLIGQFIDAGPTSHPDGRPETQQMDRSA</sequence>
<dbReference type="InterPro" id="IPR029058">
    <property type="entry name" value="AB_hydrolase_fold"/>
</dbReference>
<dbReference type="Gene3D" id="3.40.50.1820">
    <property type="entry name" value="alpha/beta hydrolase"/>
    <property type="match status" value="1"/>
</dbReference>
<dbReference type="PANTHER" id="PTHR43798:SF24">
    <property type="entry name" value="CIS-3-ALKYL-4-ALKYLOXETAN-2-ONE DECARBOXYLASE"/>
    <property type="match status" value="1"/>
</dbReference>
<accession>A0A381PX29</accession>
<gene>
    <name evidence="4" type="ORF">METZ01_LOCUS24294</name>
</gene>
<dbReference type="InterPro" id="IPR002410">
    <property type="entry name" value="Peptidase_S33"/>
</dbReference>
<dbReference type="InterPro" id="IPR050266">
    <property type="entry name" value="AB_hydrolase_sf"/>
</dbReference>
<dbReference type="GO" id="GO:0006508">
    <property type="term" value="P:proteolysis"/>
    <property type="evidence" value="ECO:0007669"/>
    <property type="project" value="InterPro"/>
</dbReference>
<proteinExistence type="inferred from homology"/>
<dbReference type="AlphaFoldDB" id="A0A381PX29"/>
<keyword evidence="2" id="KW-0378">Hydrolase</keyword>